<dbReference type="SUPFAM" id="SSF52540">
    <property type="entry name" value="P-loop containing nucleoside triphosphate hydrolases"/>
    <property type="match status" value="1"/>
</dbReference>
<feature type="coiled-coil region" evidence="4">
    <location>
        <begin position="1988"/>
        <end position="2080"/>
    </location>
</feature>
<keyword evidence="2 3" id="KW-0067">ATP-binding</keyword>
<comment type="similarity">
    <text evidence="3">Belongs to the TRAFAC class myosin-kinesin ATPase superfamily. Kinesin family.</text>
</comment>
<dbReference type="PRINTS" id="PR00380">
    <property type="entry name" value="KINESINHEAVY"/>
</dbReference>
<feature type="compositionally biased region" description="Polar residues" evidence="5">
    <location>
        <begin position="2189"/>
        <end position="2201"/>
    </location>
</feature>
<evidence type="ECO:0000259" key="6">
    <source>
        <dbReference type="PROSITE" id="PS50067"/>
    </source>
</evidence>
<feature type="compositionally biased region" description="Polar residues" evidence="5">
    <location>
        <begin position="728"/>
        <end position="738"/>
    </location>
</feature>
<dbReference type="SMART" id="SM00129">
    <property type="entry name" value="KISc"/>
    <property type="match status" value="1"/>
</dbReference>
<evidence type="ECO:0000256" key="2">
    <source>
        <dbReference type="ARBA" id="ARBA00022840"/>
    </source>
</evidence>
<proteinExistence type="inferred from homology"/>
<protein>
    <submittedName>
        <fullName evidence="7">Putative kinesin</fullName>
        <ecNumber evidence="7">3.6.4.4</ecNumber>
    </submittedName>
</protein>
<dbReference type="InterPro" id="IPR027417">
    <property type="entry name" value="P-loop_NTPase"/>
</dbReference>
<feature type="coiled-coil region" evidence="4">
    <location>
        <begin position="578"/>
        <end position="612"/>
    </location>
</feature>
<evidence type="ECO:0000256" key="3">
    <source>
        <dbReference type="PROSITE-ProRule" id="PRU00283"/>
    </source>
</evidence>
<dbReference type="SMR" id="A4HY90"/>
<dbReference type="eggNOG" id="KOG0245">
    <property type="taxonomic scope" value="Eukaryota"/>
</dbReference>
<evidence type="ECO:0000256" key="1">
    <source>
        <dbReference type="ARBA" id="ARBA00022741"/>
    </source>
</evidence>
<dbReference type="InterPro" id="IPR001752">
    <property type="entry name" value="Kinesin_motor_dom"/>
</dbReference>
<dbReference type="GeneID" id="5068442"/>
<dbReference type="GO" id="GO:0005524">
    <property type="term" value="F:ATP binding"/>
    <property type="evidence" value="ECO:0007669"/>
    <property type="project" value="UniProtKB-UniRule"/>
</dbReference>
<feature type="coiled-coil region" evidence="4">
    <location>
        <begin position="1336"/>
        <end position="1513"/>
    </location>
</feature>
<name>A4HY90_LEIIN</name>
<feature type="coiled-coil region" evidence="4">
    <location>
        <begin position="1575"/>
        <end position="1659"/>
    </location>
</feature>
<dbReference type="KEGG" id="lif:LINJ_19_0700"/>
<evidence type="ECO:0000256" key="4">
    <source>
        <dbReference type="SAM" id="Coils"/>
    </source>
</evidence>
<feature type="compositionally biased region" description="Low complexity" evidence="5">
    <location>
        <begin position="714"/>
        <end position="726"/>
    </location>
</feature>
<dbReference type="InterPro" id="IPR019821">
    <property type="entry name" value="Kinesin_motor_CS"/>
</dbReference>
<dbReference type="EMBL" id="FR796451">
    <property type="protein sequence ID" value="CAM67274.2"/>
    <property type="molecule type" value="Genomic_DNA"/>
</dbReference>
<dbReference type="InterPro" id="IPR036961">
    <property type="entry name" value="Kinesin_motor_dom_sf"/>
</dbReference>
<dbReference type="PANTHER" id="PTHR47117">
    <property type="entry name" value="STAR-RELATED LIPID TRANSFER PROTEIN 9"/>
    <property type="match status" value="1"/>
</dbReference>
<dbReference type="eggNOG" id="KOG0241">
    <property type="taxonomic scope" value="Eukaryota"/>
</dbReference>
<feature type="compositionally biased region" description="Low complexity" evidence="5">
    <location>
        <begin position="783"/>
        <end position="794"/>
    </location>
</feature>
<dbReference type="GO" id="GO:0008017">
    <property type="term" value="F:microtubule binding"/>
    <property type="evidence" value="ECO:0007669"/>
    <property type="project" value="InterPro"/>
</dbReference>
<dbReference type="GO" id="GO:0003777">
    <property type="term" value="F:microtubule motor activity"/>
    <property type="evidence" value="ECO:0007669"/>
    <property type="project" value="InterPro"/>
</dbReference>
<feature type="region of interest" description="Disordered" evidence="5">
    <location>
        <begin position="689"/>
        <end position="802"/>
    </location>
</feature>
<evidence type="ECO:0000256" key="5">
    <source>
        <dbReference type="SAM" id="MobiDB-lite"/>
    </source>
</evidence>
<organism evidence="7 8">
    <name type="scientific">Leishmania infantum</name>
    <dbReference type="NCBI Taxonomy" id="5671"/>
    <lineage>
        <taxon>Eukaryota</taxon>
        <taxon>Discoba</taxon>
        <taxon>Euglenozoa</taxon>
        <taxon>Kinetoplastea</taxon>
        <taxon>Metakinetoplastina</taxon>
        <taxon>Trypanosomatida</taxon>
        <taxon>Trypanosomatidae</taxon>
        <taxon>Leishmaniinae</taxon>
        <taxon>Leishmania</taxon>
    </lineage>
</organism>
<dbReference type="FunFam" id="3.40.850.10:FF:000135">
    <property type="entry name" value="Putative kinesin"/>
    <property type="match status" value="1"/>
</dbReference>
<reference evidence="7 8" key="1">
    <citation type="journal article" date="2007" name="Nat. Genet.">
        <title>Comparative genomic analysis of three Leishmania species that cause diverse human disease.</title>
        <authorList>
            <person name="Peacock C.S."/>
            <person name="Seeger K."/>
            <person name="Harris D."/>
            <person name="Murphy L."/>
            <person name="Ruiz J.C."/>
            <person name="Quail M.A."/>
            <person name="Peters N."/>
            <person name="Adlem E."/>
            <person name="Tivey A."/>
            <person name="Aslett M."/>
            <person name="Kerhornou A."/>
            <person name="Ivens A."/>
            <person name="Fraser A."/>
            <person name="Rajandream M.A."/>
            <person name="Carver T."/>
            <person name="Norbertczak H."/>
            <person name="Chillingworth T."/>
            <person name="Hance Z."/>
            <person name="Jagels K."/>
            <person name="Moule S."/>
            <person name="Ormond D."/>
            <person name="Rutter S."/>
            <person name="Squares R."/>
            <person name="Whitehead S."/>
            <person name="Rabbinowitsch E."/>
            <person name="Arrowsmith C."/>
            <person name="White B."/>
            <person name="Thurston S."/>
            <person name="Bringaud F."/>
            <person name="Baldauf S.L."/>
            <person name="Faulconbridge A."/>
            <person name="Jeffares D."/>
            <person name="Depledge D.P."/>
            <person name="Oyola S.O."/>
            <person name="Hilley J.D."/>
            <person name="Brito L.O."/>
            <person name="Tosi L.R."/>
            <person name="Barrell B."/>
            <person name="Cruz A.K."/>
            <person name="Mottram J.C."/>
            <person name="Smith D.F."/>
            <person name="Berriman M."/>
        </authorList>
    </citation>
    <scope>NUCLEOTIDE SEQUENCE [LARGE SCALE GENOMIC DNA]</scope>
    <source>
        <strain evidence="7 8">JPCM5</strain>
    </source>
</reference>
<dbReference type="Proteomes" id="UP000008153">
    <property type="component" value="Chromosome 19"/>
</dbReference>
<feature type="region of interest" description="Disordered" evidence="5">
    <location>
        <begin position="2156"/>
        <end position="2201"/>
    </location>
</feature>
<evidence type="ECO:0000313" key="8">
    <source>
        <dbReference type="Proteomes" id="UP000008153"/>
    </source>
</evidence>
<accession>A4HY90</accession>
<evidence type="ECO:0000313" key="7">
    <source>
        <dbReference type="EMBL" id="CAM67274.2"/>
    </source>
</evidence>
<dbReference type="PROSITE" id="PS00411">
    <property type="entry name" value="KINESIN_MOTOR_1"/>
    <property type="match status" value="1"/>
</dbReference>
<keyword evidence="3" id="KW-0505">Motor protein</keyword>
<dbReference type="GO" id="GO:0007018">
    <property type="term" value="P:microtubule-based movement"/>
    <property type="evidence" value="ECO:0007669"/>
    <property type="project" value="InterPro"/>
</dbReference>
<feature type="coiled-coil region" evidence="4">
    <location>
        <begin position="863"/>
        <end position="897"/>
    </location>
</feature>
<feature type="coiled-coil region" evidence="4">
    <location>
        <begin position="980"/>
        <end position="1167"/>
    </location>
</feature>
<dbReference type="VEuPathDB" id="TriTrypDB:LINF_190011900"/>
<dbReference type="EC" id="3.6.4.4" evidence="7"/>
<feature type="coiled-coil region" evidence="4">
    <location>
        <begin position="1765"/>
        <end position="1810"/>
    </location>
</feature>
<keyword evidence="4" id="KW-0175">Coiled coil</keyword>
<feature type="coiled-coil region" evidence="4">
    <location>
        <begin position="1197"/>
        <end position="1306"/>
    </location>
</feature>
<dbReference type="Pfam" id="PF00225">
    <property type="entry name" value="Kinesin"/>
    <property type="match status" value="2"/>
</dbReference>
<keyword evidence="1 3" id="KW-0547">Nucleotide-binding</keyword>
<dbReference type="Gene3D" id="3.40.850.10">
    <property type="entry name" value="Kinesin motor domain"/>
    <property type="match status" value="1"/>
</dbReference>
<dbReference type="PROSITE" id="PS50067">
    <property type="entry name" value="KINESIN_MOTOR_2"/>
    <property type="match status" value="1"/>
</dbReference>
<dbReference type="GO" id="GO:0016787">
    <property type="term" value="F:hydrolase activity"/>
    <property type="evidence" value="ECO:0007669"/>
    <property type="project" value="UniProtKB-KW"/>
</dbReference>
<dbReference type="RefSeq" id="XP_001465031.2">
    <property type="nucleotide sequence ID" value="XM_001464994.2"/>
</dbReference>
<feature type="domain" description="Kinesin motor" evidence="6">
    <location>
        <begin position="30"/>
        <end position="543"/>
    </location>
</feature>
<feature type="region of interest" description="Disordered" evidence="5">
    <location>
        <begin position="2236"/>
        <end position="2280"/>
    </location>
</feature>
<dbReference type="AlphaFoldDB" id="A4HY90"/>
<sequence>MNGDGASSTGTTLSASTASHRLLLGNETSATKVFVRVRPFSAAERGKGDAEPMTIVTVSDEHPSHITTLDPSKGYQPKATYVFDRCFNSATACVAEEAQRLLLGNGKDMGMAPTALTALEEVSAEGSINPILLECLKRDQAAVYGHVGRPVLLNALAGYNGCVFAYGQTGSGKTYTMMGPPGVFGATFGGAPAQVRTVAPAKKFRRAATAYNSQLRWTPEASSDDVMDSRFQSFLSVTPRAHVRTPCSGGHMDTMSMAGDAPLPMDCSLSVSSDVLLQRSRRGSRRDSNALCLGEEENLQGIVPRLVRELFAELHQKREQDSSHSFRVEVEYYEIYREKVMDLLSSSSAAAAGANGSGSVELRVRHSKSAGPYVENLTKKHVDDEGEVFRLLRHGNLRRHTASTAINDRSSRSHAIFVLHLVQMRISDDDSASAKVSSKVNLVDLAGSERTGAHSVEGDQFKEGVVINSSLTVLGRVIDALADKSSGKRNVFCPYRDSVLTWLLMDSLGGNSKTTMVATVSPHSSNFDEACQTLRYASRAKQIVTKVVVNEDPQVRQIKLLTAEVQRLKARLSAEGKAVDNDDDVEVLQERIAALEEELNETRNQLDQKSSELAAICASRHTSSTLPSTLKAGNAGAAGTAKELAKARSDVRRLEAENLLHLQTEQELRDTMERLKTLERKYGQLLSESKEAQDTVKKRDREIQEKDRRISELQHQLQQQAAQMQADSPLTSNPSALSPRSVWGKSGETVSTATATGIPPMALTVNANESGKAAGKKTKKAKAGAASASTAAAPPGSPQRRESEWLNEISRIRAQFEEDKKQLVTQMQERNDAFRKSQLEVKWLKSELKSEQDALRTVEKSLHDQHAEATRRLQEEVQELKRALKDERRNNKDLRQSLTAPEEVQPPFSYAYVAQTVYDEERWRGDVQQQEASAWQHVMQVWQLSQVEAAKMAAVEQQHAAQLAALSEAHRTSESIVSTIRQELEEMRAVQEKANALRERISELEDAATQQREREKHLREQVSDLEGQLCQEQERGKTALQRLEAELKDQRRAVATAEEAAASLKAAHAGEKQQAESAMRAEQEQHATAVASLQAQIRQAEDKLHNSEEAHRAQVRRGLEQASEHEAALAMLRSQLESSKKAAATAEEVHRGERVALEQRLKQQEEAFASRASVLEQELAAARMQLDRDSRASAKALSELEEQLTAAQAAHNASAEALRLKVERAMAQAADHEKAAQLLRRDLDTERAAAQTAAQEHAALAANLAEELQTQRKQREEISASLTQQLAELQSRLAVAEETRRTERKRAADAAAAQETVLAGLRAELESVQAAHTAAAQAHEEQLREVRGTQARLTQEAQSNADSLAAQVMELQTRLAAAGRDSENALRKLTEEMEAIRTQLHKSEEARRHQIQRSIERAAQHDAALAELRQQVAEEQAAKAAAAKRHKEELLKAEDKFSAHHLETSETISALKQQLEQAHHSAQQREADAAALQQILQRELDCTRAELEASEKARAAHIQRSVEKAAAHEQTEAKLRAEISCLAAKADAADAAHSTWVAELQERLHEQQCAAAAQLADATAALESERAKAQHASEDHKKVLAAALDKVASLQAALAKSEEAERVQAQRLVEQSAAHDSAIQAARRDLQRQQAEAADTAAAHAEELRVWEARWQQQAASSKVEIESIRQEAEAQRRAEVDAAVKAHTSAVDALETTLNEMRIRLGEVEASRTAEAVRREQQASEHAKAVSALQAELQGAHQASAAAAAAHKAAVEQLNDVIAEQQRAKIEEVAAIKQKLLETQRKLTRSEEARRRGVTERAEVATAHTQSLDALRRSMEAEHQQKLDALTAAKARELEAVQMQLDEQRVVAQQLQGDLRDTRRQVQQLVETQNYVGKQVEAEKQANAELRRNLADTAAQQAASAAAATELEATLEQAKASLTQLVAEKTAVSTELTRAIETAESTRAHLADVEKISQQRHEELEAQGSALANAVATVEQLRAEVSALHSKCADMEKARAALIEQHEEALVAQQVDTVTEMETQFRAMEREREALVSKARQTEEALRSVVEKQGKQLQQLREDLEFRASLDLCEAEVVERDSAAGAVGSSARLALAGSGTGVATSTNTSFSGASGSAAVVGGGGFSTILSSLFLRRNSTAAPSSSPAPLGSGIGTDGAHGLPHPLPRPFSNDRGTATTPLRRNASGNLYSMSAYRPSSMMPSSLLFGKSNPAGTVAMGTSAGVSPASRTPVQDAVIPPHTSEQESALPTRLGSRAPNIALGRK</sequence>
<keyword evidence="8" id="KW-1185">Reference proteome</keyword>
<reference evidence="7 8" key="2">
    <citation type="journal article" date="2011" name="Genome Res.">
        <title>Chromosome and gene copy number variation allow major structural change between species and strains of Leishmania.</title>
        <authorList>
            <person name="Rogers M.B."/>
            <person name="Hilley J.D."/>
            <person name="Dickens N.J."/>
            <person name="Wilkes J."/>
            <person name="Bates P.A."/>
            <person name="Depledge D.P."/>
            <person name="Harris D."/>
            <person name="Her Y."/>
            <person name="Herzyk P."/>
            <person name="Imamura H."/>
            <person name="Otto T.D."/>
            <person name="Sanders M."/>
            <person name="Seeger K."/>
            <person name="Dujardin J.C."/>
            <person name="Berriman M."/>
            <person name="Smith D.F."/>
            <person name="Hertz-Fowler C."/>
            <person name="Mottram J.C."/>
        </authorList>
    </citation>
    <scope>NUCLEOTIDE SEQUENCE [LARGE SCALE GENOMIC DNA]</scope>
    <source>
        <strain evidence="7 8">JPCM5</strain>
    </source>
</reference>
<feature type="coiled-coil region" evidence="4">
    <location>
        <begin position="1855"/>
        <end position="1945"/>
    </location>
</feature>
<gene>
    <name evidence="7" type="ORF">LINJ_19_0700</name>
</gene>
<feature type="compositionally biased region" description="Basic and acidic residues" evidence="5">
    <location>
        <begin position="689"/>
        <end position="712"/>
    </location>
</feature>
<keyword evidence="7" id="KW-0378">Hydrolase</keyword>
<feature type="binding site" evidence="3">
    <location>
        <begin position="167"/>
        <end position="174"/>
    </location>
    <ligand>
        <name>ATP</name>
        <dbReference type="ChEBI" id="CHEBI:30616"/>
    </ligand>
</feature>
<dbReference type="InParanoid" id="A4HY90"/>